<dbReference type="GO" id="GO:0005634">
    <property type="term" value="C:nucleus"/>
    <property type="evidence" value="ECO:0007669"/>
    <property type="project" value="UniProtKB-SubCell"/>
</dbReference>
<feature type="compositionally biased region" description="Polar residues" evidence="3">
    <location>
        <begin position="1"/>
        <end position="12"/>
    </location>
</feature>
<comment type="caution">
    <text evidence="5">The sequence shown here is derived from an EMBL/GenBank/DDBJ whole genome shotgun (WGS) entry which is preliminary data.</text>
</comment>
<feature type="region of interest" description="Disordered" evidence="3">
    <location>
        <begin position="1"/>
        <end position="29"/>
    </location>
</feature>
<dbReference type="Proteomes" id="UP000521872">
    <property type="component" value="Unassembled WGS sequence"/>
</dbReference>
<dbReference type="Pfam" id="PF00250">
    <property type="entry name" value="Forkhead"/>
    <property type="match status" value="1"/>
</dbReference>
<evidence type="ECO:0000256" key="2">
    <source>
        <dbReference type="PROSITE-ProRule" id="PRU00089"/>
    </source>
</evidence>
<protein>
    <recommendedName>
        <fullName evidence="4">Fork-head domain-containing protein</fullName>
    </recommendedName>
</protein>
<sequence>MPRVPSTLSGKRTNGVPRKVPNPEKRRRMLPKKTDYYKKEMRRTLEAQGTTDWDFTSLSDKVEAHIRKTLFELKYPIPSYSEPLDLRSLPDGYDHDRPNYLVLILLAIWGSAEKRLKLHEIYEAIEGRFGLGCMNDASRGSLRHKLSYEKEFFYNLQPLSRPSTDRNRGNKRRRGQVGHGEPWIINPLYISSLDPESLKDFYPPPSPPLLLYEGSMLLYIDGESPFTESSGLDSFLHHEESSHIHDGLSLCQLLHPPCGYTHPELNPPYPCDSRTHRYQFL</sequence>
<feature type="region of interest" description="Disordered" evidence="3">
    <location>
        <begin position="159"/>
        <end position="178"/>
    </location>
</feature>
<keyword evidence="6" id="KW-1185">Reference proteome</keyword>
<feature type="domain" description="Fork-head" evidence="4">
    <location>
        <begin position="99"/>
        <end position="187"/>
    </location>
</feature>
<dbReference type="InterPro" id="IPR036390">
    <property type="entry name" value="WH_DNA-bd_sf"/>
</dbReference>
<reference evidence="5 6" key="1">
    <citation type="submission" date="2019-12" db="EMBL/GenBank/DDBJ databases">
        <authorList>
            <person name="Floudas D."/>
            <person name="Bentzer J."/>
            <person name="Ahren D."/>
            <person name="Johansson T."/>
            <person name="Persson P."/>
            <person name="Tunlid A."/>
        </authorList>
    </citation>
    <scope>NUCLEOTIDE SEQUENCE [LARGE SCALE GENOMIC DNA]</scope>
    <source>
        <strain evidence="5 6">CBS 102.39</strain>
    </source>
</reference>
<proteinExistence type="predicted"/>
<evidence type="ECO:0000313" key="6">
    <source>
        <dbReference type="Proteomes" id="UP000521872"/>
    </source>
</evidence>
<dbReference type="InterPro" id="IPR036388">
    <property type="entry name" value="WH-like_DNA-bd_sf"/>
</dbReference>
<gene>
    <name evidence="5" type="ORF">D9613_012502</name>
</gene>
<evidence type="ECO:0000256" key="3">
    <source>
        <dbReference type="SAM" id="MobiDB-lite"/>
    </source>
</evidence>
<accession>A0A8H4VPV7</accession>
<evidence type="ECO:0000313" key="5">
    <source>
        <dbReference type="EMBL" id="KAF4615704.1"/>
    </source>
</evidence>
<keyword evidence="1 2" id="KW-0238">DNA-binding</keyword>
<name>A0A8H4VPV7_9AGAR</name>
<organism evidence="5 6">
    <name type="scientific">Agrocybe pediades</name>
    <dbReference type="NCBI Taxonomy" id="84607"/>
    <lineage>
        <taxon>Eukaryota</taxon>
        <taxon>Fungi</taxon>
        <taxon>Dikarya</taxon>
        <taxon>Basidiomycota</taxon>
        <taxon>Agaricomycotina</taxon>
        <taxon>Agaricomycetes</taxon>
        <taxon>Agaricomycetidae</taxon>
        <taxon>Agaricales</taxon>
        <taxon>Agaricineae</taxon>
        <taxon>Strophariaceae</taxon>
        <taxon>Agrocybe</taxon>
    </lineage>
</organism>
<dbReference type="SMART" id="SM00339">
    <property type="entry name" value="FH"/>
    <property type="match status" value="1"/>
</dbReference>
<dbReference type="AlphaFoldDB" id="A0A8H4VPV7"/>
<comment type="subcellular location">
    <subcellularLocation>
        <location evidence="2">Nucleus</location>
    </subcellularLocation>
</comment>
<dbReference type="EMBL" id="JAACJL010000034">
    <property type="protein sequence ID" value="KAF4615704.1"/>
    <property type="molecule type" value="Genomic_DNA"/>
</dbReference>
<dbReference type="PROSITE" id="PS50039">
    <property type="entry name" value="FORK_HEAD_3"/>
    <property type="match status" value="1"/>
</dbReference>
<dbReference type="SUPFAM" id="SSF46785">
    <property type="entry name" value="Winged helix' DNA-binding domain"/>
    <property type="match status" value="1"/>
</dbReference>
<evidence type="ECO:0000256" key="1">
    <source>
        <dbReference type="ARBA" id="ARBA00023125"/>
    </source>
</evidence>
<feature type="DNA-binding region" description="Fork-head" evidence="2">
    <location>
        <begin position="99"/>
        <end position="187"/>
    </location>
</feature>
<dbReference type="GO" id="GO:0043565">
    <property type="term" value="F:sequence-specific DNA binding"/>
    <property type="evidence" value="ECO:0007669"/>
    <property type="project" value="InterPro"/>
</dbReference>
<keyword evidence="2" id="KW-0539">Nucleus</keyword>
<dbReference type="InterPro" id="IPR001766">
    <property type="entry name" value="Fork_head_dom"/>
</dbReference>
<evidence type="ECO:0000259" key="4">
    <source>
        <dbReference type="PROSITE" id="PS50039"/>
    </source>
</evidence>
<dbReference type="GO" id="GO:0003700">
    <property type="term" value="F:DNA-binding transcription factor activity"/>
    <property type="evidence" value="ECO:0007669"/>
    <property type="project" value="InterPro"/>
</dbReference>
<dbReference type="Gene3D" id="1.10.10.10">
    <property type="entry name" value="Winged helix-like DNA-binding domain superfamily/Winged helix DNA-binding domain"/>
    <property type="match status" value="1"/>
</dbReference>